<gene>
    <name evidence="1" type="ORF">QO010_001965</name>
</gene>
<evidence type="ECO:0008006" key="3">
    <source>
        <dbReference type="Google" id="ProtNLM"/>
    </source>
</evidence>
<proteinExistence type="predicted"/>
<sequence length="356" mass="38512">MRRFILVFCLICLGLVGLSGAIFLANGGLRLPGASQPATGACTADAPCEIRILFAYTSQGAKVLQPSLDFEREAIASCAKTGRDPSLCVLDRVANEDVAALRQAFLTSGVTQLTDGRPNIVFAPPVVMDRAIDEGAAMRLDTPANYGSPSAFNKQLLGWLPEARSLRGKARKVNLVVVFTGMRGPEDACYADSLQNNGYILMPACLVRGYVAVPRIAFDHQLLFLHEVGHLFGAFHNDNGNPQPCSVAAASRRDPRGCAWEQCLARQCSTEQLAEAPDAFCTLVGQYNYNGGPTGERFCRAHRAGEQGLGWIREYSHPGKCRLRGYEAYDCGDASHDAVGVMRARAWSVSRARPLT</sequence>
<accession>A0ABU0IQ92</accession>
<dbReference type="RefSeq" id="WP_307348667.1">
    <property type="nucleotide sequence ID" value="NZ_JAUSVS010000003.1"/>
</dbReference>
<keyword evidence="2" id="KW-1185">Reference proteome</keyword>
<evidence type="ECO:0000313" key="2">
    <source>
        <dbReference type="Proteomes" id="UP001228905"/>
    </source>
</evidence>
<protein>
    <recommendedName>
        <fullName evidence="3">Peptidase M43 pregnancy-associated plasma-A domain-containing protein</fullName>
    </recommendedName>
</protein>
<comment type="caution">
    <text evidence="1">The sequence shown here is derived from an EMBL/GenBank/DDBJ whole genome shotgun (WGS) entry which is preliminary data.</text>
</comment>
<dbReference type="Proteomes" id="UP001228905">
    <property type="component" value="Unassembled WGS sequence"/>
</dbReference>
<evidence type="ECO:0000313" key="1">
    <source>
        <dbReference type="EMBL" id="MDQ0464184.1"/>
    </source>
</evidence>
<dbReference type="SUPFAM" id="SSF55486">
    <property type="entry name" value="Metalloproteases ('zincins'), catalytic domain"/>
    <property type="match status" value="1"/>
</dbReference>
<dbReference type="EMBL" id="JAUSVS010000003">
    <property type="protein sequence ID" value="MDQ0464184.1"/>
    <property type="molecule type" value="Genomic_DNA"/>
</dbReference>
<organism evidence="1 2">
    <name type="scientific">Caulobacter ginsengisoli</name>
    <dbReference type="NCBI Taxonomy" id="400775"/>
    <lineage>
        <taxon>Bacteria</taxon>
        <taxon>Pseudomonadati</taxon>
        <taxon>Pseudomonadota</taxon>
        <taxon>Alphaproteobacteria</taxon>
        <taxon>Caulobacterales</taxon>
        <taxon>Caulobacteraceae</taxon>
        <taxon>Caulobacter</taxon>
    </lineage>
</organism>
<name>A0ABU0IQ92_9CAUL</name>
<reference evidence="1 2" key="1">
    <citation type="submission" date="2023-07" db="EMBL/GenBank/DDBJ databases">
        <title>Genomic Encyclopedia of Type Strains, Phase IV (KMG-IV): sequencing the most valuable type-strain genomes for metagenomic binning, comparative biology and taxonomic classification.</title>
        <authorList>
            <person name="Goeker M."/>
        </authorList>
    </citation>
    <scope>NUCLEOTIDE SEQUENCE [LARGE SCALE GENOMIC DNA]</scope>
    <source>
        <strain evidence="1 2">DSM 18695</strain>
    </source>
</reference>